<dbReference type="AlphaFoldDB" id="A0AAD7WEK2"/>
<evidence type="ECO:0000313" key="1">
    <source>
        <dbReference type="EMBL" id="KAJ8394122.1"/>
    </source>
</evidence>
<name>A0AAD7WEK2_9TELE</name>
<comment type="caution">
    <text evidence="1">The sequence shown here is derived from an EMBL/GenBank/DDBJ whole genome shotgun (WGS) entry which is preliminary data.</text>
</comment>
<sequence length="109" mass="12177">MPACSILTRLMRWDSLQPVFPGNDLRAVVTNRLSGAFHRAEPRPRSAFSDAVSLRVTTPTPNPHQLSRQLPALLQRDPLPPRLPHHYAEGTVARLWDDLLGSQQLNPVA</sequence>
<keyword evidence="2" id="KW-1185">Reference proteome</keyword>
<reference evidence="1" key="1">
    <citation type="journal article" date="2023" name="Science">
        <title>Genome structures resolve the early diversification of teleost fishes.</title>
        <authorList>
            <person name="Parey E."/>
            <person name="Louis A."/>
            <person name="Montfort J."/>
            <person name="Bouchez O."/>
            <person name="Roques C."/>
            <person name="Iampietro C."/>
            <person name="Lluch J."/>
            <person name="Castinel A."/>
            <person name="Donnadieu C."/>
            <person name="Desvignes T."/>
            <person name="Floi Bucao C."/>
            <person name="Jouanno E."/>
            <person name="Wen M."/>
            <person name="Mejri S."/>
            <person name="Dirks R."/>
            <person name="Jansen H."/>
            <person name="Henkel C."/>
            <person name="Chen W.J."/>
            <person name="Zahm M."/>
            <person name="Cabau C."/>
            <person name="Klopp C."/>
            <person name="Thompson A.W."/>
            <person name="Robinson-Rechavi M."/>
            <person name="Braasch I."/>
            <person name="Lecointre G."/>
            <person name="Bobe J."/>
            <person name="Postlethwait J.H."/>
            <person name="Berthelot C."/>
            <person name="Roest Crollius H."/>
            <person name="Guiguen Y."/>
        </authorList>
    </citation>
    <scope>NUCLEOTIDE SEQUENCE</scope>
    <source>
        <strain evidence="1">NC1722</strain>
    </source>
</reference>
<dbReference type="EMBL" id="JAINUG010000129">
    <property type="protein sequence ID" value="KAJ8394122.1"/>
    <property type="molecule type" value="Genomic_DNA"/>
</dbReference>
<proteinExistence type="predicted"/>
<evidence type="ECO:0000313" key="2">
    <source>
        <dbReference type="Proteomes" id="UP001221898"/>
    </source>
</evidence>
<gene>
    <name evidence="1" type="ORF">AAFF_G00049270</name>
</gene>
<accession>A0AAD7WEK2</accession>
<protein>
    <submittedName>
        <fullName evidence="1">Uncharacterized protein</fullName>
    </submittedName>
</protein>
<organism evidence="1 2">
    <name type="scientific">Aldrovandia affinis</name>
    <dbReference type="NCBI Taxonomy" id="143900"/>
    <lineage>
        <taxon>Eukaryota</taxon>
        <taxon>Metazoa</taxon>
        <taxon>Chordata</taxon>
        <taxon>Craniata</taxon>
        <taxon>Vertebrata</taxon>
        <taxon>Euteleostomi</taxon>
        <taxon>Actinopterygii</taxon>
        <taxon>Neopterygii</taxon>
        <taxon>Teleostei</taxon>
        <taxon>Notacanthiformes</taxon>
        <taxon>Halosauridae</taxon>
        <taxon>Aldrovandia</taxon>
    </lineage>
</organism>
<dbReference type="Proteomes" id="UP001221898">
    <property type="component" value="Unassembled WGS sequence"/>
</dbReference>